<evidence type="ECO:0000259" key="3">
    <source>
        <dbReference type="Pfam" id="PF18962"/>
    </source>
</evidence>
<reference evidence="4 5" key="1">
    <citation type="journal article" date="2011" name="Int. J. Syst. Evol. Microbiol.">
        <title>Hymenobacter yonginensis sp. nov., isolated from a mesotrophic artificial lake.</title>
        <authorList>
            <person name="Joung Y."/>
            <person name="Cho S.H."/>
            <person name="Kim H."/>
            <person name="Kim S.B."/>
            <person name="Joh K."/>
        </authorList>
    </citation>
    <scope>NUCLEOTIDE SEQUENCE [LARGE SCALE GENOMIC DNA]</scope>
    <source>
        <strain evidence="4 5">KCTC 22745</strain>
    </source>
</reference>
<dbReference type="PROSITE" id="PS51257">
    <property type="entry name" value="PROKAR_LIPOPROTEIN"/>
    <property type="match status" value="1"/>
</dbReference>
<dbReference type="NCBIfam" id="TIGR04183">
    <property type="entry name" value="Por_Secre_tail"/>
    <property type="match status" value="1"/>
</dbReference>
<dbReference type="Proteomes" id="UP001211872">
    <property type="component" value="Chromosome"/>
</dbReference>
<feature type="domain" description="Secretion system C-terminal sorting" evidence="3">
    <location>
        <begin position="449"/>
        <end position="517"/>
    </location>
</feature>
<accession>A0ABY7PRK4</accession>
<proteinExistence type="predicted"/>
<evidence type="ECO:0000256" key="1">
    <source>
        <dbReference type="SAM" id="MobiDB-lite"/>
    </source>
</evidence>
<dbReference type="InterPro" id="IPR013783">
    <property type="entry name" value="Ig-like_fold"/>
</dbReference>
<feature type="region of interest" description="Disordered" evidence="1">
    <location>
        <begin position="113"/>
        <end position="132"/>
    </location>
</feature>
<dbReference type="InterPro" id="IPR026444">
    <property type="entry name" value="Secre_tail"/>
</dbReference>
<name>A0ABY7PRK4_9BACT</name>
<dbReference type="Pfam" id="PF18962">
    <property type="entry name" value="Por_Secre_tail"/>
    <property type="match status" value="1"/>
</dbReference>
<organism evidence="4 5">
    <name type="scientific">Hymenobacter yonginensis</name>
    <dbReference type="NCBI Taxonomy" id="748197"/>
    <lineage>
        <taxon>Bacteria</taxon>
        <taxon>Pseudomonadati</taxon>
        <taxon>Bacteroidota</taxon>
        <taxon>Cytophagia</taxon>
        <taxon>Cytophagales</taxon>
        <taxon>Hymenobacteraceae</taxon>
        <taxon>Hymenobacter</taxon>
    </lineage>
</organism>
<evidence type="ECO:0000313" key="5">
    <source>
        <dbReference type="Proteomes" id="UP001211872"/>
    </source>
</evidence>
<feature type="compositionally biased region" description="Polar residues" evidence="1">
    <location>
        <begin position="123"/>
        <end position="132"/>
    </location>
</feature>
<dbReference type="RefSeq" id="WP_270128088.1">
    <property type="nucleotide sequence ID" value="NZ_CP115396.1"/>
</dbReference>
<protein>
    <submittedName>
        <fullName evidence="4">T9SS type A sorting domain-containing protein</fullName>
    </submittedName>
</protein>
<evidence type="ECO:0000256" key="2">
    <source>
        <dbReference type="SAM" id="SignalP"/>
    </source>
</evidence>
<sequence>MKKTLLAFLLLMGSRQLLAQLPTSSFAVTSACPANAGNPSVLQQVNTDGSLTPIGTVTSNGTPLIVNALGSDDNDRTVIYGMNVVQPVTVANFSTPPNLYRISLSTAQATNLGAVTPPARPTDVTTQTQPGESGFIDTQLTLNFIGDGDASSNYYVAGATFRVFYVIDFSLPFPFTRPVRVSDLRLYVGTVALPTFPATGPVWRRLDTSDPATAAVIAGYQAEVQNYLNSNGTAPVPQGGIQDWVFDVRTGNLVSYLGQDDKFITISTPGSAPVGVTTQPTVPIPTQQDIGSMFTDRDGNLYAVDADGGTIYKLDRLTGNYSGQSFGAAFGCSRGDAVSLPGALPLPVTLTEFRAEATGRAVRLSWATASEQNADAFLVQRRHEGADWQTIQTVRAGNQPTGQRYSALDTAPLSGQLYYRLAMRDTDGTLAYSPVQAVRMAGKLTLQTYPNPAPDGVLNVQLTEPSTSETSLELLSATGQVVRRLQPTAGLTTIRLDAHTLPGGLYYLRVRQASQTSTVPVALTHKGL</sequence>
<dbReference type="Gene3D" id="2.60.40.10">
    <property type="entry name" value="Immunoglobulins"/>
    <property type="match status" value="1"/>
</dbReference>
<keyword evidence="2" id="KW-0732">Signal</keyword>
<feature type="chain" id="PRO_5045072113" evidence="2">
    <location>
        <begin position="20"/>
        <end position="528"/>
    </location>
</feature>
<keyword evidence="5" id="KW-1185">Reference proteome</keyword>
<dbReference type="EMBL" id="CP115396">
    <property type="protein sequence ID" value="WBO85476.1"/>
    <property type="molecule type" value="Genomic_DNA"/>
</dbReference>
<gene>
    <name evidence="4" type="ORF">O9Z63_04345</name>
</gene>
<evidence type="ECO:0000313" key="4">
    <source>
        <dbReference type="EMBL" id="WBO85476.1"/>
    </source>
</evidence>
<feature type="signal peptide" evidence="2">
    <location>
        <begin position="1"/>
        <end position="19"/>
    </location>
</feature>